<dbReference type="GO" id="GO:0005506">
    <property type="term" value="F:iron ion binding"/>
    <property type="evidence" value="ECO:0007669"/>
    <property type="project" value="InterPro"/>
</dbReference>
<dbReference type="EMBL" id="VFMN01000001">
    <property type="protein sequence ID" value="TQJ09365.1"/>
    <property type="molecule type" value="Genomic_DNA"/>
</dbReference>
<sequence length="163" mass="17850">MTTTLHRALVHSSAAELERVARRFAANPNLHLLLPDPEPGADPGERTWARLADEDGVEVWLISWPERAATGWHDHGGSVGAFAVARGAVVEEIFDGRDVRRRRLGEGDSRAFGEHHVHNVVGVAEGRSLTVHAYAPRLETMTSYVLGDTGLVPTGTTSEREDW</sequence>
<protein>
    <submittedName>
        <fullName evidence="3">Cysteine dioxygenase type I</fullName>
    </submittedName>
</protein>
<feature type="binding site" evidence="2">
    <location>
        <position position="75"/>
    </location>
    <ligand>
        <name>Fe cation</name>
        <dbReference type="ChEBI" id="CHEBI:24875"/>
        <note>catalytic</note>
    </ligand>
</feature>
<dbReference type="InterPro" id="IPR014710">
    <property type="entry name" value="RmlC-like_jellyroll"/>
</dbReference>
<dbReference type="Pfam" id="PF05995">
    <property type="entry name" value="CDO_I"/>
    <property type="match status" value="1"/>
</dbReference>
<keyword evidence="3" id="KW-0560">Oxidoreductase</keyword>
<evidence type="ECO:0000313" key="4">
    <source>
        <dbReference type="Proteomes" id="UP000317893"/>
    </source>
</evidence>
<accession>A0A542E227</accession>
<dbReference type="InterPro" id="IPR011051">
    <property type="entry name" value="RmlC_Cupin_sf"/>
</dbReference>
<reference evidence="3 4" key="1">
    <citation type="submission" date="2019-06" db="EMBL/GenBank/DDBJ databases">
        <title>Sequencing the genomes of 1000 actinobacteria strains.</title>
        <authorList>
            <person name="Klenk H.-P."/>
        </authorList>
    </citation>
    <scope>NUCLEOTIDE SEQUENCE [LARGE SCALE GENOMIC DNA]</scope>
    <source>
        <strain evidence="3 4">DSM 18607</strain>
    </source>
</reference>
<evidence type="ECO:0000313" key="3">
    <source>
        <dbReference type="EMBL" id="TQJ09365.1"/>
    </source>
</evidence>
<name>A0A542E227_9MICO</name>
<dbReference type="OrthoDB" id="4217976at2"/>
<feature type="binding site" evidence="2">
    <location>
        <position position="115"/>
    </location>
    <ligand>
        <name>Fe cation</name>
        <dbReference type="ChEBI" id="CHEBI:24875"/>
        <note>catalytic</note>
    </ligand>
</feature>
<keyword evidence="2" id="KW-0479">Metal-binding</keyword>
<evidence type="ECO:0000256" key="1">
    <source>
        <dbReference type="ARBA" id="ARBA00006622"/>
    </source>
</evidence>
<comment type="similarity">
    <text evidence="1">Belongs to the cysteine dioxygenase family.</text>
</comment>
<evidence type="ECO:0000256" key="2">
    <source>
        <dbReference type="PIRSR" id="PIRSR610300-51"/>
    </source>
</evidence>
<keyword evidence="2" id="KW-0408">Iron</keyword>
<dbReference type="CDD" id="cd10548">
    <property type="entry name" value="cupin_CDO"/>
    <property type="match status" value="1"/>
</dbReference>
<dbReference type="Proteomes" id="UP000317893">
    <property type="component" value="Unassembled WGS sequence"/>
</dbReference>
<feature type="binding site" evidence="2">
    <location>
        <position position="73"/>
    </location>
    <ligand>
        <name>Fe cation</name>
        <dbReference type="ChEBI" id="CHEBI:24875"/>
        <note>catalytic</note>
    </ligand>
</feature>
<dbReference type="Gene3D" id="2.60.120.10">
    <property type="entry name" value="Jelly Rolls"/>
    <property type="match status" value="1"/>
</dbReference>
<dbReference type="AlphaFoldDB" id="A0A542E227"/>
<dbReference type="GO" id="GO:0016702">
    <property type="term" value="F:oxidoreductase activity, acting on single donors with incorporation of molecular oxygen, incorporation of two atoms of oxygen"/>
    <property type="evidence" value="ECO:0007669"/>
    <property type="project" value="InterPro"/>
</dbReference>
<dbReference type="InterPro" id="IPR010300">
    <property type="entry name" value="CDO_1"/>
</dbReference>
<keyword evidence="4" id="KW-1185">Reference proteome</keyword>
<keyword evidence="3" id="KW-0223">Dioxygenase</keyword>
<dbReference type="SUPFAM" id="SSF51182">
    <property type="entry name" value="RmlC-like cupins"/>
    <property type="match status" value="1"/>
</dbReference>
<comment type="caution">
    <text evidence="3">The sequence shown here is derived from an EMBL/GenBank/DDBJ whole genome shotgun (WGS) entry which is preliminary data.</text>
</comment>
<proteinExistence type="inferred from homology"/>
<gene>
    <name evidence="3" type="ORF">FB458_2476</name>
</gene>
<organism evidence="3 4">
    <name type="scientific">Lapillicoccus jejuensis</name>
    <dbReference type="NCBI Taxonomy" id="402171"/>
    <lineage>
        <taxon>Bacteria</taxon>
        <taxon>Bacillati</taxon>
        <taxon>Actinomycetota</taxon>
        <taxon>Actinomycetes</taxon>
        <taxon>Micrococcales</taxon>
        <taxon>Intrasporangiaceae</taxon>
        <taxon>Lapillicoccus</taxon>
    </lineage>
</organism>
<dbReference type="RefSeq" id="WP_141848751.1">
    <property type="nucleotide sequence ID" value="NZ_BAAAPR010000014.1"/>
</dbReference>